<evidence type="ECO:0000313" key="2">
    <source>
        <dbReference type="EMBL" id="TWT62918.1"/>
    </source>
</evidence>
<gene>
    <name evidence="2" type="primary">acpP_3</name>
    <name evidence="2" type="ORF">Pan54_36690</name>
</gene>
<dbReference type="AlphaFoldDB" id="A0A5C5XJL0"/>
<evidence type="ECO:0000313" key="3">
    <source>
        <dbReference type="Proteomes" id="UP000316095"/>
    </source>
</evidence>
<dbReference type="EMBL" id="SJPG01000001">
    <property type="protein sequence ID" value="TWT62918.1"/>
    <property type="molecule type" value="Genomic_DNA"/>
</dbReference>
<accession>A0A5C5XJL0</accession>
<feature type="domain" description="Carrier" evidence="1">
    <location>
        <begin position="33"/>
        <end position="118"/>
    </location>
</feature>
<reference evidence="2 3" key="1">
    <citation type="submission" date="2019-02" db="EMBL/GenBank/DDBJ databases">
        <title>Deep-cultivation of Planctomycetes and their phenomic and genomic characterization uncovers novel biology.</title>
        <authorList>
            <person name="Wiegand S."/>
            <person name="Jogler M."/>
            <person name="Boedeker C."/>
            <person name="Pinto D."/>
            <person name="Vollmers J."/>
            <person name="Rivas-Marin E."/>
            <person name="Kohn T."/>
            <person name="Peeters S.H."/>
            <person name="Heuer A."/>
            <person name="Rast P."/>
            <person name="Oberbeckmann S."/>
            <person name="Bunk B."/>
            <person name="Jeske O."/>
            <person name="Meyerdierks A."/>
            <person name="Storesund J.E."/>
            <person name="Kallscheuer N."/>
            <person name="Luecker S."/>
            <person name="Lage O.M."/>
            <person name="Pohl T."/>
            <person name="Merkel B.J."/>
            <person name="Hornburger P."/>
            <person name="Mueller R.-W."/>
            <person name="Bruemmer F."/>
            <person name="Labrenz M."/>
            <person name="Spormann A.M."/>
            <person name="Op Den Camp H."/>
            <person name="Overmann J."/>
            <person name="Amann R."/>
            <person name="Jetten M.S.M."/>
            <person name="Mascher T."/>
            <person name="Medema M.H."/>
            <person name="Devos D.P."/>
            <person name="Kaster A.-K."/>
            <person name="Ovreas L."/>
            <person name="Rohde M."/>
            <person name="Galperin M.Y."/>
            <person name="Jogler C."/>
        </authorList>
    </citation>
    <scope>NUCLEOTIDE SEQUENCE [LARGE SCALE GENOMIC DNA]</scope>
    <source>
        <strain evidence="2 3">Pan54</strain>
    </source>
</reference>
<proteinExistence type="predicted"/>
<protein>
    <submittedName>
        <fullName evidence="2">Acyl carrier protein</fullName>
    </submittedName>
</protein>
<comment type="caution">
    <text evidence="2">The sequence shown here is derived from an EMBL/GenBank/DDBJ whole genome shotgun (WGS) entry which is preliminary data.</text>
</comment>
<dbReference type="InterPro" id="IPR009081">
    <property type="entry name" value="PP-bd_ACP"/>
</dbReference>
<dbReference type="Proteomes" id="UP000316095">
    <property type="component" value="Unassembled WGS sequence"/>
</dbReference>
<dbReference type="PROSITE" id="PS51257">
    <property type="entry name" value="PROKAR_LIPOPROTEIN"/>
    <property type="match status" value="1"/>
</dbReference>
<evidence type="ECO:0000259" key="1">
    <source>
        <dbReference type="PROSITE" id="PS50075"/>
    </source>
</evidence>
<dbReference type="Gene3D" id="1.10.1200.10">
    <property type="entry name" value="ACP-like"/>
    <property type="match status" value="1"/>
</dbReference>
<keyword evidence="3" id="KW-1185">Reference proteome</keyword>
<dbReference type="SUPFAM" id="SSF47336">
    <property type="entry name" value="ACP-like"/>
    <property type="match status" value="1"/>
</dbReference>
<dbReference type="PROSITE" id="PS50075">
    <property type="entry name" value="CARRIER"/>
    <property type="match status" value="1"/>
</dbReference>
<name>A0A5C5XJL0_9PLAN</name>
<organism evidence="2 3">
    <name type="scientific">Rubinisphaera italica</name>
    <dbReference type="NCBI Taxonomy" id="2527969"/>
    <lineage>
        <taxon>Bacteria</taxon>
        <taxon>Pseudomonadati</taxon>
        <taxon>Planctomycetota</taxon>
        <taxon>Planctomycetia</taxon>
        <taxon>Planctomycetales</taxon>
        <taxon>Planctomycetaceae</taxon>
        <taxon>Rubinisphaera</taxon>
    </lineage>
</organism>
<sequence>MRPIPLLIVSATLALLVGCGGYSDPPAGVPAQVETRAMVKQIIARQFNVAEDTFSLADPIMGKKLGADELDLVELVMELEDNFQITLPDAVLIGSESDSGFQAGLTGQQLANLVEGELQKN</sequence>
<dbReference type="InterPro" id="IPR036736">
    <property type="entry name" value="ACP-like_sf"/>
</dbReference>
<dbReference type="Pfam" id="PF00550">
    <property type="entry name" value="PP-binding"/>
    <property type="match status" value="1"/>
</dbReference>
<dbReference type="RefSeq" id="WP_146504721.1">
    <property type="nucleotide sequence ID" value="NZ_SJPG01000001.1"/>
</dbReference>